<dbReference type="EMBL" id="BSFP01000070">
    <property type="protein sequence ID" value="GLL06277.1"/>
    <property type="molecule type" value="Genomic_DNA"/>
</dbReference>
<organism evidence="1 2">
    <name type="scientific">Dactylosporangium matsuzakiense</name>
    <dbReference type="NCBI Taxonomy" id="53360"/>
    <lineage>
        <taxon>Bacteria</taxon>
        <taxon>Bacillati</taxon>
        <taxon>Actinomycetota</taxon>
        <taxon>Actinomycetes</taxon>
        <taxon>Micromonosporales</taxon>
        <taxon>Micromonosporaceae</taxon>
        <taxon>Dactylosporangium</taxon>
    </lineage>
</organism>
<dbReference type="AlphaFoldDB" id="A0A9W6KS90"/>
<evidence type="ECO:0000313" key="1">
    <source>
        <dbReference type="EMBL" id="GLL06277.1"/>
    </source>
</evidence>
<proteinExistence type="predicted"/>
<dbReference type="Proteomes" id="UP001143480">
    <property type="component" value="Unassembled WGS sequence"/>
</dbReference>
<gene>
    <name evidence="1" type="ORF">GCM10017581_080260</name>
</gene>
<protein>
    <submittedName>
        <fullName evidence="1">Uncharacterized protein</fullName>
    </submittedName>
</protein>
<dbReference type="RefSeq" id="WP_261965152.1">
    <property type="nucleotide sequence ID" value="NZ_BAAAXA010000001.1"/>
</dbReference>
<name>A0A9W6KS90_9ACTN</name>
<evidence type="ECO:0000313" key="2">
    <source>
        <dbReference type="Proteomes" id="UP001143480"/>
    </source>
</evidence>
<comment type="caution">
    <text evidence="1">The sequence shown here is derived from an EMBL/GenBank/DDBJ whole genome shotgun (WGS) entry which is preliminary data.</text>
</comment>
<reference evidence="1" key="1">
    <citation type="journal article" date="2014" name="Int. J. Syst. Evol. Microbiol.">
        <title>Complete genome sequence of Corynebacterium casei LMG S-19264T (=DSM 44701T), isolated from a smear-ripened cheese.</title>
        <authorList>
            <consortium name="US DOE Joint Genome Institute (JGI-PGF)"/>
            <person name="Walter F."/>
            <person name="Albersmeier A."/>
            <person name="Kalinowski J."/>
            <person name="Ruckert C."/>
        </authorList>
    </citation>
    <scope>NUCLEOTIDE SEQUENCE</scope>
    <source>
        <strain evidence="1">VKM Ac-1321</strain>
    </source>
</reference>
<keyword evidence="2" id="KW-1185">Reference proteome</keyword>
<accession>A0A9W6KS90</accession>
<reference evidence="1" key="2">
    <citation type="submission" date="2023-01" db="EMBL/GenBank/DDBJ databases">
        <authorList>
            <person name="Sun Q."/>
            <person name="Evtushenko L."/>
        </authorList>
    </citation>
    <scope>NUCLEOTIDE SEQUENCE</scope>
    <source>
        <strain evidence="1">VKM Ac-1321</strain>
    </source>
</reference>
<sequence>MAARYARNHREQHIAGPSPDRVPAVAAIGRLPDGQRLVIVLHYLADKSVLTHRFAAGVAVRAAGPGPAALPFDNVRRSARA</sequence>